<dbReference type="RefSeq" id="WP_203005226.1">
    <property type="nucleotide sequence ID" value="NZ_JADWYU010000236.1"/>
</dbReference>
<feature type="transmembrane region" description="Helical" evidence="1">
    <location>
        <begin position="51"/>
        <end position="73"/>
    </location>
</feature>
<dbReference type="InterPro" id="IPR005330">
    <property type="entry name" value="MHYT_dom"/>
</dbReference>
<accession>A0A937RD12</accession>
<proteinExistence type="predicted"/>
<dbReference type="Pfam" id="PF03707">
    <property type="entry name" value="MHYT"/>
    <property type="match status" value="3"/>
</dbReference>
<dbReference type="PANTHER" id="PTHR35152:SF1">
    <property type="entry name" value="DOMAIN SIGNALLING PROTEIN, PUTATIVE (AFU_ORTHOLOGUE AFUA_5G11310)-RELATED"/>
    <property type="match status" value="1"/>
</dbReference>
<feature type="domain" description="MHYT" evidence="2">
    <location>
        <begin position="13"/>
        <end position="203"/>
    </location>
</feature>
<keyword evidence="1" id="KW-0472">Membrane</keyword>
<dbReference type="AlphaFoldDB" id="A0A937RD12"/>
<reference evidence="3" key="1">
    <citation type="submission" date="2020-12" db="EMBL/GenBank/DDBJ databases">
        <title>Genomic characterization of non-nitrogen-fixing Frankia strains.</title>
        <authorList>
            <person name="Carlos-Shanley C."/>
            <person name="Guerra T."/>
            <person name="Hahn D."/>
        </authorList>
    </citation>
    <scope>NUCLEOTIDE SEQUENCE</scope>
    <source>
        <strain evidence="3">CN6</strain>
    </source>
</reference>
<dbReference type="GO" id="GO:0016020">
    <property type="term" value="C:membrane"/>
    <property type="evidence" value="ECO:0007669"/>
    <property type="project" value="UniProtKB-UniRule"/>
</dbReference>
<name>A0A937RD12_9ACTN</name>
<feature type="transmembrane region" description="Helical" evidence="1">
    <location>
        <begin position="149"/>
        <end position="170"/>
    </location>
</feature>
<feature type="transmembrane region" description="Helical" evidence="1">
    <location>
        <begin position="116"/>
        <end position="137"/>
    </location>
</feature>
<feature type="transmembrane region" description="Helical" evidence="1">
    <location>
        <begin position="177"/>
        <end position="197"/>
    </location>
</feature>
<evidence type="ECO:0000256" key="1">
    <source>
        <dbReference type="PROSITE-ProRule" id="PRU00244"/>
    </source>
</evidence>
<gene>
    <name evidence="3" type="ORF">I7412_13735</name>
</gene>
<dbReference type="PROSITE" id="PS50924">
    <property type="entry name" value="MHYT"/>
    <property type="match status" value="1"/>
</dbReference>
<protein>
    <submittedName>
        <fullName evidence="3">Histidine kinase</fullName>
    </submittedName>
</protein>
<evidence type="ECO:0000313" key="4">
    <source>
        <dbReference type="Proteomes" id="UP000604475"/>
    </source>
</evidence>
<dbReference type="GO" id="GO:0016301">
    <property type="term" value="F:kinase activity"/>
    <property type="evidence" value="ECO:0007669"/>
    <property type="project" value="UniProtKB-KW"/>
</dbReference>
<keyword evidence="1" id="KW-0812">Transmembrane</keyword>
<keyword evidence="1" id="KW-1133">Transmembrane helix</keyword>
<dbReference type="EMBL" id="JAEACQ010000175">
    <property type="protein sequence ID" value="MBL7628190.1"/>
    <property type="molecule type" value="Genomic_DNA"/>
</dbReference>
<feature type="transmembrane region" description="Helical" evidence="1">
    <location>
        <begin position="16"/>
        <end position="39"/>
    </location>
</feature>
<feature type="transmembrane region" description="Helical" evidence="1">
    <location>
        <begin position="85"/>
        <end position="104"/>
    </location>
</feature>
<sequence>MITAQVAHEHVSHDPVFVAASIGFALVGSFAALVSSIRIPNARGAGRLRWIAASAIALGGGAIWCMHFMGMLGYHVASRQIEYDIPLTALSLVLAIGVSALGLAIVGKNPGSPARLLFSGVLAGAGVAAMHYTGMAAMRVGSSVHYDPALVGASIAIAVVAATAALWIAFRVRTTAQIAGASVIMAVAVCGMHYTGMAATQVSLTERLLPVNGADPITLTFGVCLIAFTVLALIIFAAFGGLSDETAVTRHDARPVPTGRHSG</sequence>
<dbReference type="PANTHER" id="PTHR35152">
    <property type="entry name" value="DOMAIN SIGNALLING PROTEIN, PUTATIVE (AFU_ORTHOLOGUE AFUA_5G11310)-RELATED"/>
    <property type="match status" value="1"/>
</dbReference>
<organism evidence="3 4">
    <name type="scientific">Frankia nepalensis</name>
    <dbReference type="NCBI Taxonomy" id="1836974"/>
    <lineage>
        <taxon>Bacteria</taxon>
        <taxon>Bacillati</taxon>
        <taxon>Actinomycetota</taxon>
        <taxon>Actinomycetes</taxon>
        <taxon>Frankiales</taxon>
        <taxon>Frankiaceae</taxon>
        <taxon>Frankia</taxon>
    </lineage>
</organism>
<keyword evidence="3" id="KW-0808">Transferase</keyword>
<feature type="transmembrane region" description="Helical" evidence="1">
    <location>
        <begin position="217"/>
        <end position="242"/>
    </location>
</feature>
<keyword evidence="3" id="KW-0418">Kinase</keyword>
<evidence type="ECO:0000313" key="3">
    <source>
        <dbReference type="EMBL" id="MBL7628190.1"/>
    </source>
</evidence>
<keyword evidence="4" id="KW-1185">Reference proteome</keyword>
<evidence type="ECO:0000259" key="2">
    <source>
        <dbReference type="PROSITE" id="PS50924"/>
    </source>
</evidence>
<comment type="caution">
    <text evidence="3">The sequence shown here is derived from an EMBL/GenBank/DDBJ whole genome shotgun (WGS) entry which is preliminary data.</text>
</comment>
<dbReference type="Proteomes" id="UP000604475">
    <property type="component" value="Unassembled WGS sequence"/>
</dbReference>